<dbReference type="EMBL" id="CM045761">
    <property type="protein sequence ID" value="KAI8014424.1"/>
    <property type="molecule type" value="Genomic_DNA"/>
</dbReference>
<name>A0ACC0HNW7_9ERIC</name>
<comment type="caution">
    <text evidence="1">The sequence shown here is derived from an EMBL/GenBank/DDBJ whole genome shotgun (WGS) entry which is preliminary data.</text>
</comment>
<organism evidence="1 2">
    <name type="scientific">Camellia lanceoleosa</name>
    <dbReference type="NCBI Taxonomy" id="1840588"/>
    <lineage>
        <taxon>Eukaryota</taxon>
        <taxon>Viridiplantae</taxon>
        <taxon>Streptophyta</taxon>
        <taxon>Embryophyta</taxon>
        <taxon>Tracheophyta</taxon>
        <taxon>Spermatophyta</taxon>
        <taxon>Magnoliopsida</taxon>
        <taxon>eudicotyledons</taxon>
        <taxon>Gunneridae</taxon>
        <taxon>Pentapetalae</taxon>
        <taxon>asterids</taxon>
        <taxon>Ericales</taxon>
        <taxon>Theaceae</taxon>
        <taxon>Camellia</taxon>
    </lineage>
</organism>
<gene>
    <name evidence="1" type="ORF">LOK49_LG05G00732</name>
</gene>
<keyword evidence="2" id="KW-1185">Reference proteome</keyword>
<evidence type="ECO:0000313" key="1">
    <source>
        <dbReference type="EMBL" id="KAI8014424.1"/>
    </source>
</evidence>
<proteinExistence type="predicted"/>
<sequence length="93" mass="10361">MNGGKDQEKGLSETRLEHIAGLGESPEDRCEMEDNIAKNICQEIATLPFNPDPPYSELMNATGVFLIMLDLVKASRQNPENKLEKRDGALHVH</sequence>
<protein>
    <submittedName>
        <fullName evidence="1">Uncharacterized protein</fullName>
    </submittedName>
</protein>
<accession>A0ACC0HNW7</accession>
<dbReference type="Proteomes" id="UP001060215">
    <property type="component" value="Chromosome 4"/>
</dbReference>
<evidence type="ECO:0000313" key="2">
    <source>
        <dbReference type="Proteomes" id="UP001060215"/>
    </source>
</evidence>
<reference evidence="1 2" key="1">
    <citation type="journal article" date="2022" name="Plant J.">
        <title>Chromosome-level genome of Camellia lanceoleosa provides a valuable resource for understanding genome evolution and self-incompatibility.</title>
        <authorList>
            <person name="Gong W."/>
            <person name="Xiao S."/>
            <person name="Wang L."/>
            <person name="Liao Z."/>
            <person name="Chang Y."/>
            <person name="Mo W."/>
            <person name="Hu G."/>
            <person name="Li W."/>
            <person name="Zhao G."/>
            <person name="Zhu H."/>
            <person name="Hu X."/>
            <person name="Ji K."/>
            <person name="Xiang X."/>
            <person name="Song Q."/>
            <person name="Yuan D."/>
            <person name="Jin S."/>
            <person name="Zhang L."/>
        </authorList>
    </citation>
    <scope>NUCLEOTIDE SEQUENCE [LARGE SCALE GENOMIC DNA]</scope>
    <source>
        <strain evidence="1">SQ_2022a</strain>
    </source>
</reference>